<evidence type="ECO:0000256" key="7">
    <source>
        <dbReference type="RuleBase" id="RU000382"/>
    </source>
</evidence>
<comment type="similarity">
    <text evidence="2 7">Belongs to the group II decarboxylase family.</text>
</comment>
<dbReference type="Proteomes" id="UP001221302">
    <property type="component" value="Unassembled WGS sequence"/>
</dbReference>
<dbReference type="GO" id="GO:0008483">
    <property type="term" value="F:transaminase activity"/>
    <property type="evidence" value="ECO:0007669"/>
    <property type="project" value="UniProtKB-KW"/>
</dbReference>
<dbReference type="Gene3D" id="3.40.640.10">
    <property type="entry name" value="Type I PLP-dependent aspartate aminotransferase-like (Major domain)"/>
    <property type="match status" value="1"/>
</dbReference>
<keyword evidence="9" id="KW-1185">Reference proteome</keyword>
<dbReference type="GO" id="GO:0019752">
    <property type="term" value="P:carboxylic acid metabolic process"/>
    <property type="evidence" value="ECO:0007669"/>
    <property type="project" value="InterPro"/>
</dbReference>
<dbReference type="Pfam" id="PF00282">
    <property type="entry name" value="Pyridoxal_deC"/>
    <property type="match status" value="1"/>
</dbReference>
<dbReference type="SUPFAM" id="SSF53383">
    <property type="entry name" value="PLP-dependent transferases"/>
    <property type="match status" value="1"/>
</dbReference>
<comment type="cofactor">
    <cofactor evidence="1 6 7">
        <name>pyridoxal 5'-phosphate</name>
        <dbReference type="ChEBI" id="CHEBI:597326"/>
    </cofactor>
</comment>
<gene>
    <name evidence="8" type="ORF">P0M35_07510</name>
</gene>
<keyword evidence="3" id="KW-0210">Decarboxylase</keyword>
<dbReference type="InterPro" id="IPR015424">
    <property type="entry name" value="PyrdxlP-dep_Trfase"/>
</dbReference>
<evidence type="ECO:0000313" key="8">
    <source>
        <dbReference type="EMBL" id="MDF1611993.1"/>
    </source>
</evidence>
<dbReference type="EMBL" id="JARGDL010000008">
    <property type="protein sequence ID" value="MDF1611993.1"/>
    <property type="molecule type" value="Genomic_DNA"/>
</dbReference>
<evidence type="ECO:0000313" key="9">
    <source>
        <dbReference type="Proteomes" id="UP001221302"/>
    </source>
</evidence>
<sequence length="479" mass="54513">MKNKNLDMSKDEFISVGKKLINWSAHYLENIESFPVLPNVKPGEIKNKLPQSPPESAEDFESIISDLDKIILPGITHWQHPNFMAYFASTASGPGILADLISSTFNSNGMIWKTSPSLTELEQTVLIWYRKILGFPENFKGLVYDTASVSSLHAIAAARENLNLGIREKGMSSIPKLRLYCSEHAHSSIDKACLTLGLGLDGIKKIPVNENFEMITEELEKAIQEDKSNGIIPMCVVATIGTTSTTSVDPVDKISEICQRENIWLHVDAAYAGVTSMLPEMKKYFSGIENADSIVSNPHKWLFVPIDFSVLFIRKHEVLKKAFSLVPEYLKTNEDSEVENYMDYGIQLGRRFRALKLWFVIRYFGVEGLRERIREHIKIAHQFAEWIDKSESFERLAPTPFSTVCFRYKPKHIKDENILNQINEELINEINNTGKLFLSHTKLNGKFTIRLVVSGIRQEERHVKEAFKLIDGISKQINY</sequence>
<dbReference type="InterPro" id="IPR002129">
    <property type="entry name" value="PyrdxlP-dep_de-COase"/>
</dbReference>
<dbReference type="InterPro" id="IPR015422">
    <property type="entry name" value="PyrdxlP-dep_Trfase_small"/>
</dbReference>
<keyword evidence="4 6" id="KW-0663">Pyridoxal phosphate</keyword>
<dbReference type="RefSeq" id="WP_321535761.1">
    <property type="nucleotide sequence ID" value="NZ_JARGDL010000008.1"/>
</dbReference>
<evidence type="ECO:0000256" key="2">
    <source>
        <dbReference type="ARBA" id="ARBA00009533"/>
    </source>
</evidence>
<evidence type="ECO:0000256" key="6">
    <source>
        <dbReference type="PIRSR" id="PIRSR602129-50"/>
    </source>
</evidence>
<dbReference type="Gene3D" id="3.90.1150.10">
    <property type="entry name" value="Aspartate Aminotransferase, domain 1"/>
    <property type="match status" value="1"/>
</dbReference>
<feature type="modified residue" description="N6-(pyridoxal phosphate)lysine" evidence="6">
    <location>
        <position position="300"/>
    </location>
</feature>
<accession>A0AAE3P2P9</accession>
<comment type="caution">
    <text evidence="8">The sequence shown here is derived from an EMBL/GenBank/DDBJ whole genome shotgun (WGS) entry which is preliminary data.</text>
</comment>
<evidence type="ECO:0000256" key="5">
    <source>
        <dbReference type="ARBA" id="ARBA00023239"/>
    </source>
</evidence>
<dbReference type="GO" id="GO:0005737">
    <property type="term" value="C:cytoplasm"/>
    <property type="evidence" value="ECO:0007669"/>
    <property type="project" value="TreeGrafter"/>
</dbReference>
<dbReference type="InterPro" id="IPR010977">
    <property type="entry name" value="Aromatic_deC"/>
</dbReference>
<evidence type="ECO:0000256" key="1">
    <source>
        <dbReference type="ARBA" id="ARBA00001933"/>
    </source>
</evidence>
<dbReference type="Gene3D" id="1.20.1340.10">
    <property type="entry name" value="dopa decarboxylase, N-terminal domain"/>
    <property type="match status" value="1"/>
</dbReference>
<dbReference type="GO" id="GO:0030170">
    <property type="term" value="F:pyridoxal phosphate binding"/>
    <property type="evidence" value="ECO:0007669"/>
    <property type="project" value="InterPro"/>
</dbReference>
<name>A0AAE3P2P9_9BACT</name>
<dbReference type="GO" id="GO:0016831">
    <property type="term" value="F:carboxy-lyase activity"/>
    <property type="evidence" value="ECO:0007669"/>
    <property type="project" value="UniProtKB-KW"/>
</dbReference>
<evidence type="ECO:0000256" key="4">
    <source>
        <dbReference type="ARBA" id="ARBA00022898"/>
    </source>
</evidence>
<protein>
    <submittedName>
        <fullName evidence="8">Aminotransferase class V-fold PLP-dependent enzyme</fullName>
    </submittedName>
</protein>
<keyword evidence="5 7" id="KW-0456">Lyase</keyword>
<dbReference type="PANTHER" id="PTHR11999">
    <property type="entry name" value="GROUP II PYRIDOXAL-5-PHOSPHATE DECARBOXYLASE"/>
    <property type="match status" value="1"/>
</dbReference>
<dbReference type="PANTHER" id="PTHR11999:SF70">
    <property type="entry name" value="MIP05841P"/>
    <property type="match status" value="1"/>
</dbReference>
<dbReference type="AlphaFoldDB" id="A0AAE3P2P9"/>
<reference evidence="8" key="1">
    <citation type="submission" date="2023-03" db="EMBL/GenBank/DDBJ databases">
        <title>Stygiobacter electus gen. nov., sp. nov., facultatively anaerobic thermotolerant bacterium of the class Ignavibacteria from a well of Yessentuki mineral water deposit.</title>
        <authorList>
            <person name="Podosokorskaya O.A."/>
            <person name="Elcheninov A.G."/>
            <person name="Petrova N.F."/>
            <person name="Zavarzina D.G."/>
            <person name="Kublanov I.V."/>
            <person name="Merkel A.Y."/>
        </authorList>
    </citation>
    <scope>NUCLEOTIDE SEQUENCE</scope>
    <source>
        <strain evidence="8">09-Me</strain>
    </source>
</reference>
<organism evidence="8 9">
    <name type="scientific">Stygiobacter electus</name>
    <dbReference type="NCBI Taxonomy" id="3032292"/>
    <lineage>
        <taxon>Bacteria</taxon>
        <taxon>Pseudomonadati</taxon>
        <taxon>Ignavibacteriota</taxon>
        <taxon>Ignavibacteria</taxon>
        <taxon>Ignavibacteriales</taxon>
        <taxon>Melioribacteraceae</taxon>
        <taxon>Stygiobacter</taxon>
    </lineage>
</organism>
<dbReference type="GO" id="GO:0006520">
    <property type="term" value="P:amino acid metabolic process"/>
    <property type="evidence" value="ECO:0007669"/>
    <property type="project" value="InterPro"/>
</dbReference>
<evidence type="ECO:0000256" key="3">
    <source>
        <dbReference type="ARBA" id="ARBA00022793"/>
    </source>
</evidence>
<dbReference type="PRINTS" id="PR00800">
    <property type="entry name" value="YHDCRBOXLASE"/>
</dbReference>
<keyword evidence="8" id="KW-0808">Transferase</keyword>
<dbReference type="InterPro" id="IPR015421">
    <property type="entry name" value="PyrdxlP-dep_Trfase_major"/>
</dbReference>
<proteinExistence type="inferred from homology"/>
<keyword evidence="8" id="KW-0032">Aminotransferase</keyword>